<feature type="binding site" evidence="11">
    <location>
        <position position="217"/>
    </location>
    <ligand>
        <name>ATP</name>
        <dbReference type="ChEBI" id="CHEBI:30616"/>
    </ligand>
</feature>
<comment type="catalytic activity">
    <reaction evidence="9 10">
        <text>isopentenyl phosphate + ATP = isopentenyl diphosphate + ADP</text>
        <dbReference type="Rhea" id="RHEA:33963"/>
        <dbReference type="ChEBI" id="CHEBI:30616"/>
        <dbReference type="ChEBI" id="CHEBI:65078"/>
        <dbReference type="ChEBI" id="CHEBI:128769"/>
        <dbReference type="ChEBI" id="CHEBI:456216"/>
        <dbReference type="EC" id="2.7.4.26"/>
    </reaction>
</comment>
<evidence type="ECO:0000256" key="9">
    <source>
        <dbReference type="ARBA" id="ARBA00049063"/>
    </source>
</evidence>
<comment type="similarity">
    <text evidence="1 10">Belongs to the isopentenyl phosphate kinase family.</text>
</comment>
<evidence type="ECO:0000256" key="12">
    <source>
        <dbReference type="PIRSR" id="PIRSR016496-2"/>
    </source>
</evidence>
<feature type="binding site" evidence="11">
    <location>
        <position position="52"/>
    </location>
    <ligand>
        <name>substrate</name>
    </ligand>
</feature>
<keyword evidence="4 10" id="KW-0808">Transferase</keyword>
<evidence type="ECO:0000259" key="13">
    <source>
        <dbReference type="Pfam" id="PF00696"/>
    </source>
</evidence>
<sequence>MIILKLGGSVITKKEAPEPTLDHENLKRIAGEISDSLPSSLIIVHGAGSFGHPLAKKYRIGAPTSLEELQRKMMGFSIIQRWVKILNIHVCDALRKEDIPVVSIQPSSFILAYNGRIKHADPRIIISYLERGFIPVTYGDVVLDTDENLKMSVLSGDQIIKYLGETLKPEKVILGTDVDGVFDKDPKKYPDAKLLERIKSLKDIKYQPGKSEDVTGAMLGKIKELLLLAEKGVNSEIINAKKPGNIKKALLGQKLKKTIIDGDI</sequence>
<keyword evidence="5 10" id="KW-0547">Nucleotide-binding</keyword>
<dbReference type="GO" id="GO:0005524">
    <property type="term" value="F:ATP binding"/>
    <property type="evidence" value="ECO:0007669"/>
    <property type="project" value="UniProtKB-KW"/>
</dbReference>
<dbReference type="NCBIfam" id="NF040647">
    <property type="entry name" value="IPPK_Arch"/>
    <property type="match status" value="1"/>
</dbReference>
<evidence type="ECO:0000313" key="14">
    <source>
        <dbReference type="EMBL" id="RAO79983.1"/>
    </source>
</evidence>
<dbReference type="Gene3D" id="3.40.1160.10">
    <property type="entry name" value="Acetylglutamate kinase-like"/>
    <property type="match status" value="1"/>
</dbReference>
<dbReference type="InterPro" id="IPR001048">
    <property type="entry name" value="Asp/Glu/Uridylate_kinase"/>
</dbReference>
<evidence type="ECO:0000256" key="7">
    <source>
        <dbReference type="ARBA" id="ARBA00022840"/>
    </source>
</evidence>
<dbReference type="Proteomes" id="UP000249782">
    <property type="component" value="Unassembled WGS sequence"/>
</dbReference>
<dbReference type="PIRSF" id="PIRSF016496">
    <property type="entry name" value="Kin_FomA"/>
    <property type="match status" value="1"/>
</dbReference>
<feature type="site" description="Transition state stabilizer" evidence="12">
    <location>
        <position position="14"/>
    </location>
</feature>
<evidence type="ECO:0000313" key="15">
    <source>
        <dbReference type="Proteomes" id="UP000249782"/>
    </source>
</evidence>
<keyword evidence="6 10" id="KW-0418">Kinase</keyword>
<dbReference type="PANTHER" id="PTHR43654">
    <property type="entry name" value="GLUTAMATE 5-KINASE"/>
    <property type="match status" value="1"/>
</dbReference>
<feature type="binding site" evidence="11">
    <location>
        <position position="177"/>
    </location>
    <ligand>
        <name>ATP</name>
        <dbReference type="ChEBI" id="CHEBI:30616"/>
    </ligand>
</feature>
<protein>
    <recommendedName>
        <fullName evidence="3 10">Isopentenyl phosphate kinase</fullName>
        <shortName evidence="10">IPK</shortName>
        <ecNumber evidence="2 10">2.7.4.26</ecNumber>
    </recommendedName>
</protein>
<feature type="binding site" evidence="11">
    <location>
        <position position="221"/>
    </location>
    <ligand>
        <name>ATP</name>
        <dbReference type="ChEBI" id="CHEBI:30616"/>
    </ligand>
</feature>
<evidence type="ECO:0000256" key="4">
    <source>
        <dbReference type="ARBA" id="ARBA00022679"/>
    </source>
</evidence>
<feature type="domain" description="Aspartate/glutamate/uridylate kinase" evidence="13">
    <location>
        <begin position="1"/>
        <end position="239"/>
    </location>
</feature>
<evidence type="ECO:0000256" key="8">
    <source>
        <dbReference type="ARBA" id="ARBA00023229"/>
    </source>
</evidence>
<feature type="binding site" evidence="11">
    <location>
        <position position="48"/>
    </location>
    <ligand>
        <name>ATP</name>
        <dbReference type="ChEBI" id="CHEBI:30616"/>
    </ligand>
</feature>
<evidence type="ECO:0000256" key="2">
    <source>
        <dbReference type="ARBA" id="ARBA00012908"/>
    </source>
</evidence>
<dbReference type="GO" id="GO:0005829">
    <property type="term" value="C:cytosol"/>
    <property type="evidence" value="ECO:0007669"/>
    <property type="project" value="TreeGrafter"/>
</dbReference>
<dbReference type="GO" id="GO:0102043">
    <property type="term" value="F:isopentenyl phosphate kinase activity"/>
    <property type="evidence" value="ECO:0007669"/>
    <property type="project" value="UniProtKB-EC"/>
</dbReference>
<reference evidence="14 15" key="1">
    <citation type="submission" date="2018-06" db="EMBL/GenBank/DDBJ databases">
        <title>Draft genome sequence of hyperthermophilic methanogen Methanothermobacter tenebrarum sp. MCM-B 1447.</title>
        <authorList>
            <person name="Pore S.D."/>
            <person name="Dagar S."/>
            <person name="Dhakephalkar P.K."/>
        </authorList>
    </citation>
    <scope>NUCLEOTIDE SEQUENCE [LARGE SCALE GENOMIC DNA]</scope>
    <source>
        <strain evidence="14 15">MCM B 1447</strain>
    </source>
</reference>
<evidence type="ECO:0000256" key="10">
    <source>
        <dbReference type="PIRNR" id="PIRNR016496"/>
    </source>
</evidence>
<dbReference type="EC" id="2.7.4.26" evidence="2 10"/>
<dbReference type="PANTHER" id="PTHR43654:SF1">
    <property type="entry name" value="ISOPENTENYL PHOSPHATE KINASE"/>
    <property type="match status" value="1"/>
</dbReference>
<comment type="caution">
    <text evidence="14">The sequence shown here is derived from an EMBL/GenBank/DDBJ whole genome shotgun (WGS) entry which is preliminary data.</text>
</comment>
<evidence type="ECO:0000256" key="11">
    <source>
        <dbReference type="PIRSR" id="PIRSR016496-1"/>
    </source>
</evidence>
<evidence type="ECO:0000256" key="5">
    <source>
        <dbReference type="ARBA" id="ARBA00022741"/>
    </source>
</evidence>
<organism evidence="14 15">
    <name type="scientific">Methanothermobacter tenebrarum</name>
    <dbReference type="NCBI Taxonomy" id="680118"/>
    <lineage>
        <taxon>Archaea</taxon>
        <taxon>Methanobacteriati</taxon>
        <taxon>Methanobacteriota</taxon>
        <taxon>Methanomada group</taxon>
        <taxon>Methanobacteria</taxon>
        <taxon>Methanobacteriales</taxon>
        <taxon>Methanobacteriaceae</taxon>
        <taxon>Methanothermobacter</taxon>
    </lineage>
</organism>
<name>A0A328PEW2_9EURY</name>
<feature type="binding site" evidence="11">
    <location>
        <begin position="5"/>
        <end position="9"/>
    </location>
    <ligand>
        <name>ATP</name>
        <dbReference type="ChEBI" id="CHEBI:30616"/>
    </ligand>
</feature>
<dbReference type="SUPFAM" id="SSF53633">
    <property type="entry name" value="Carbamate kinase-like"/>
    <property type="match status" value="1"/>
</dbReference>
<dbReference type="AlphaFoldDB" id="A0A328PEW2"/>
<dbReference type="OrthoDB" id="15328at2157"/>
<dbReference type="Pfam" id="PF00696">
    <property type="entry name" value="AA_kinase"/>
    <property type="match status" value="1"/>
</dbReference>
<evidence type="ECO:0000256" key="3">
    <source>
        <dbReference type="ARBA" id="ARBA00017267"/>
    </source>
</evidence>
<dbReference type="CDD" id="cd04241">
    <property type="entry name" value="AAK_FomA-like"/>
    <property type="match status" value="1"/>
</dbReference>
<keyword evidence="7 10" id="KW-0067">ATP-binding</keyword>
<proteinExistence type="inferred from homology"/>
<comment type="function">
    <text evidence="10">Catalyzes the formation of isopentenyl diphosphate (IPP), the building block of all isoprenoids.</text>
</comment>
<dbReference type="GO" id="GO:0016301">
    <property type="term" value="F:kinase activity"/>
    <property type="evidence" value="ECO:0007669"/>
    <property type="project" value="UniProtKB-KW"/>
</dbReference>
<dbReference type="InterPro" id="IPR036393">
    <property type="entry name" value="AceGlu_kinase-like_sf"/>
</dbReference>
<dbReference type="EMBL" id="QLOE01000001">
    <property type="protein sequence ID" value="RAO79983.1"/>
    <property type="molecule type" value="Genomic_DNA"/>
</dbReference>
<feature type="binding site" evidence="11">
    <location>
        <position position="156"/>
    </location>
    <ligand>
        <name>substrate</name>
    </ligand>
</feature>
<keyword evidence="15" id="KW-1185">Reference proteome</keyword>
<evidence type="ECO:0000256" key="6">
    <source>
        <dbReference type="ARBA" id="ARBA00022777"/>
    </source>
</evidence>
<evidence type="ECO:0000256" key="1">
    <source>
        <dbReference type="ARBA" id="ARBA00010540"/>
    </source>
</evidence>
<comment type="subunit">
    <text evidence="10">Homodimer.</text>
</comment>
<feature type="binding site" evidence="11">
    <location>
        <position position="47"/>
    </location>
    <ligand>
        <name>substrate</name>
    </ligand>
</feature>
<dbReference type="RefSeq" id="WP_112093294.1">
    <property type="nucleotide sequence ID" value="NZ_QLOE01000001.1"/>
</dbReference>
<dbReference type="GO" id="GO:0016114">
    <property type="term" value="P:terpenoid biosynthetic process"/>
    <property type="evidence" value="ECO:0007669"/>
    <property type="project" value="TreeGrafter"/>
</dbReference>
<keyword evidence="8" id="KW-0414">Isoprene biosynthesis</keyword>
<accession>A0A328PEW2</accession>
<dbReference type="InterPro" id="IPR024192">
    <property type="entry name" value="Fosfomycin_R_FomA-type"/>
</dbReference>
<gene>
    <name evidence="14" type="ORF">DPC56_01065</name>
</gene>